<accession>A0A1F8CNC1</accession>
<comment type="caution">
    <text evidence="1">The sequence shown here is derived from an EMBL/GenBank/DDBJ whole genome shotgun (WGS) entry which is preliminary data.</text>
</comment>
<reference evidence="1 2" key="1">
    <citation type="journal article" date="2016" name="Nat. Commun.">
        <title>Thousands of microbial genomes shed light on interconnected biogeochemical processes in an aquifer system.</title>
        <authorList>
            <person name="Anantharaman K."/>
            <person name="Brown C.T."/>
            <person name="Hug L.A."/>
            <person name="Sharon I."/>
            <person name="Castelle C.J."/>
            <person name="Probst A.J."/>
            <person name="Thomas B.C."/>
            <person name="Singh A."/>
            <person name="Wilkins M.J."/>
            <person name="Karaoz U."/>
            <person name="Brodie E.L."/>
            <person name="Williams K.H."/>
            <person name="Hubbard S.S."/>
            <person name="Banfield J.F."/>
        </authorList>
    </citation>
    <scope>NUCLEOTIDE SEQUENCE [LARGE SCALE GENOMIC DNA]</scope>
</reference>
<organism evidence="1 2">
    <name type="scientific">Candidatus Woesebacteria bacterium RIFOXYA1_FULL_43_9</name>
    <dbReference type="NCBI Taxonomy" id="1802534"/>
    <lineage>
        <taxon>Bacteria</taxon>
        <taxon>Candidatus Woeseibacteriota</taxon>
    </lineage>
</organism>
<protein>
    <recommendedName>
        <fullName evidence="3">t-SNARE coiled-coil homology domain-containing protein</fullName>
    </recommendedName>
</protein>
<evidence type="ECO:0000313" key="2">
    <source>
        <dbReference type="Proteomes" id="UP000179241"/>
    </source>
</evidence>
<dbReference type="EMBL" id="MGHU01000011">
    <property type="protein sequence ID" value="OGM77823.1"/>
    <property type="molecule type" value="Genomic_DNA"/>
</dbReference>
<dbReference type="AlphaFoldDB" id="A0A1F8CNC1"/>
<evidence type="ECO:0008006" key="3">
    <source>
        <dbReference type="Google" id="ProtNLM"/>
    </source>
</evidence>
<name>A0A1F8CNC1_9BACT</name>
<sequence>MSDTKMLQAILNRVTLIDQKMDNGFKNLSEKIDKTNHRIDVLGGELAELQDDAPTMEEFEDLGKQVKRLQFKFASKD</sequence>
<evidence type="ECO:0000313" key="1">
    <source>
        <dbReference type="EMBL" id="OGM77823.1"/>
    </source>
</evidence>
<dbReference type="Proteomes" id="UP000179241">
    <property type="component" value="Unassembled WGS sequence"/>
</dbReference>
<gene>
    <name evidence="1" type="ORF">A2188_02285</name>
</gene>
<proteinExistence type="predicted"/>